<dbReference type="STRING" id="13333.W1PDG9"/>
<sequence>MELTVLKTLDWRLNAVTTYSFVDTFIGRMGPLHYVLHDSLTARVTEFVLNTLLGIVRTQYSSLGVCPFNILNFSLSCALRCALEELLPLMDGYHVSGLSSIIPQQQKDEIERCHECMELRLVDPLCSLTTSYCRFSPPSPVTVMTTEHLGALGFSQYQSRPNAFSLFQAKSSVMDPKGCPLFEVQPISLMVPNDFSLYQTQPNSVINTKKRQRESITCEHVERPSLKMKV</sequence>
<evidence type="ECO:0000313" key="2">
    <source>
        <dbReference type="Proteomes" id="UP000017836"/>
    </source>
</evidence>
<reference evidence="2" key="1">
    <citation type="journal article" date="2013" name="Science">
        <title>The Amborella genome and the evolution of flowering plants.</title>
        <authorList>
            <consortium name="Amborella Genome Project"/>
        </authorList>
    </citation>
    <scope>NUCLEOTIDE SEQUENCE [LARGE SCALE GENOMIC DNA]</scope>
</reference>
<organism evidence="1 2">
    <name type="scientific">Amborella trichopoda</name>
    <dbReference type="NCBI Taxonomy" id="13333"/>
    <lineage>
        <taxon>Eukaryota</taxon>
        <taxon>Viridiplantae</taxon>
        <taxon>Streptophyta</taxon>
        <taxon>Embryophyta</taxon>
        <taxon>Tracheophyta</taxon>
        <taxon>Spermatophyta</taxon>
        <taxon>Magnoliopsida</taxon>
        <taxon>Amborellales</taxon>
        <taxon>Amborellaceae</taxon>
        <taxon>Amborella</taxon>
    </lineage>
</organism>
<gene>
    <name evidence="1" type="ORF">AMTR_s00012p00253010</name>
</gene>
<dbReference type="Gramene" id="ERN07977">
    <property type="protein sequence ID" value="ERN07977"/>
    <property type="gene ID" value="AMTR_s00012p00253010"/>
</dbReference>
<dbReference type="Gene3D" id="1.10.472.10">
    <property type="entry name" value="Cyclin-like"/>
    <property type="match status" value="1"/>
</dbReference>
<dbReference type="OMA" id="CHECMEL"/>
<evidence type="ECO:0000313" key="1">
    <source>
        <dbReference type="EMBL" id="ERN07977.1"/>
    </source>
</evidence>
<dbReference type="EMBL" id="KI393609">
    <property type="protein sequence ID" value="ERN07977.1"/>
    <property type="molecule type" value="Genomic_DNA"/>
</dbReference>
<dbReference type="Proteomes" id="UP000017836">
    <property type="component" value="Unassembled WGS sequence"/>
</dbReference>
<keyword evidence="2" id="KW-1185">Reference proteome</keyword>
<dbReference type="HOGENOM" id="CLU_1206220_0_0_1"/>
<name>W1PDG9_AMBTC</name>
<protein>
    <recommendedName>
        <fullName evidence="3">Cyclin C-terminal domain-containing protein</fullName>
    </recommendedName>
</protein>
<evidence type="ECO:0008006" key="3">
    <source>
        <dbReference type="Google" id="ProtNLM"/>
    </source>
</evidence>
<accession>W1PDG9</accession>
<dbReference type="AlphaFoldDB" id="W1PDG9"/>
<proteinExistence type="predicted"/>